<organism evidence="3 4">
    <name type="scientific">Curtobacterium poinsettiae</name>
    <dbReference type="NCBI Taxonomy" id="159612"/>
    <lineage>
        <taxon>Bacteria</taxon>
        <taxon>Bacillati</taxon>
        <taxon>Actinomycetota</taxon>
        <taxon>Actinomycetes</taxon>
        <taxon>Micrococcales</taxon>
        <taxon>Microbacteriaceae</taxon>
        <taxon>Curtobacterium</taxon>
    </lineage>
</organism>
<feature type="domain" description="CHAT" evidence="2">
    <location>
        <begin position="548"/>
        <end position="707"/>
    </location>
</feature>
<dbReference type="InterPro" id="IPR024983">
    <property type="entry name" value="CHAT_dom"/>
</dbReference>
<feature type="region of interest" description="Disordered" evidence="1">
    <location>
        <begin position="61"/>
        <end position="91"/>
    </location>
</feature>
<dbReference type="Proteomes" id="UP001207276">
    <property type="component" value="Unassembled WGS sequence"/>
</dbReference>
<evidence type="ECO:0000256" key="1">
    <source>
        <dbReference type="SAM" id="MobiDB-lite"/>
    </source>
</evidence>
<accession>A0ABT3S6L5</accession>
<dbReference type="Pfam" id="PF12770">
    <property type="entry name" value="CHAT"/>
    <property type="match status" value="1"/>
</dbReference>
<dbReference type="EMBL" id="JAPJDE010000006">
    <property type="protein sequence ID" value="MCX2850128.1"/>
    <property type="molecule type" value="Genomic_DNA"/>
</dbReference>
<evidence type="ECO:0000313" key="4">
    <source>
        <dbReference type="Proteomes" id="UP001207276"/>
    </source>
</evidence>
<name>A0ABT3S6L5_9MICO</name>
<dbReference type="RefSeq" id="WP_159556036.1">
    <property type="nucleotide sequence ID" value="NZ_CP104934.1"/>
</dbReference>
<gene>
    <name evidence="3" type="ORF">ORG12_15720</name>
</gene>
<evidence type="ECO:0000313" key="3">
    <source>
        <dbReference type="EMBL" id="MCX2850128.1"/>
    </source>
</evidence>
<sequence>MPVDLLDTAVIRDVGVHGWRIGSADIRVVLTLEETWQALFELGSEFGLLSPALKSHLRSWLPTVPRPQPRGDGSAPRTEAPSVSGPDPHPLSDVDPWLQRLKLSGVPEDQIPATQLEQFWCEPRDVAVSAWALDTVARVIELPKVIGWPDDGAAIPPWLRDLVVSVNGRALVASTGAVSEWVVVAENDEEAAAYRRSAYNPDVRVGIDRGRNVMIYHVPFDDEEPAVMTFGYPLHSQQDVAELALLGATGRIRMDLLQLDQSGTMQYLGSWYVDLTDDVVAIIGILVQRARDAAMPRMMWWASEQERVLDGAAAAERAAFEALWAVDDVASSAPESPLRTRWDEYLRAQSAAAAAASLGAPIDADLVAATRQRVIAERNRLPRPDHHLAHHHLQRGEAYLVFTYSEDASAQLGVRAVWTTDSGPQGREFDVSEHVHLLAGTHDVNDLCGRLATVLSDLSELISDGVHHVFVNVAGAIYALPFHESLLRVGFDRATYTHTLDVVVPTSRADEPTVTVYGSAGDGPNHLDTLDLELQLVANAWSTTRATALDLSQPGTILHLAGHGHTGPAQSDISLQIDGPQRTPLSATDVLLTRFDTPPALVVLSACSTGAGRYGTLQPMDAVPLDIAFLQRGAGCVISTAAPVNDFIATYFAIILHTELAAHGDIWAAYAFTRRCCANPDVVDEDATLRAKLDALWPNWRSQLAAVPADQRSDWMLYRLSGRPGTFS</sequence>
<keyword evidence="4" id="KW-1185">Reference proteome</keyword>
<comment type="caution">
    <text evidence="3">The sequence shown here is derived from an EMBL/GenBank/DDBJ whole genome shotgun (WGS) entry which is preliminary data.</text>
</comment>
<proteinExistence type="predicted"/>
<protein>
    <submittedName>
        <fullName evidence="3">CHAT domain-containing protein</fullName>
    </submittedName>
</protein>
<reference evidence="3 4" key="1">
    <citation type="submission" date="2022-11" db="EMBL/GenBank/DDBJ databases">
        <title>Taxonomy of Curtobacterium flaccumfaciens.</title>
        <authorList>
            <person name="Osdaghi E."/>
            <person name="Taghavi S.M."/>
            <person name="Hamidizade M."/>
            <person name="Abachi H."/>
            <person name="Fazliarab A."/>
            <person name="Baeyen S."/>
            <person name="Portier P."/>
            <person name="Van Vaerenbergh J."/>
            <person name="Jacques M.-A."/>
        </authorList>
    </citation>
    <scope>NUCLEOTIDE SEQUENCE [LARGE SCALE GENOMIC DNA]</scope>
    <source>
        <strain evidence="3 4">LMG 3715</strain>
    </source>
</reference>
<evidence type="ECO:0000259" key="2">
    <source>
        <dbReference type="Pfam" id="PF12770"/>
    </source>
</evidence>